<dbReference type="GO" id="GO:0036180">
    <property type="term" value="P:filamentous growth of a population of unicellular organisms in response to biotic stimulus"/>
    <property type="evidence" value="ECO:0007669"/>
    <property type="project" value="UniProtKB-ARBA"/>
</dbReference>
<evidence type="ECO:0000256" key="1">
    <source>
        <dbReference type="ARBA" id="ARBA00000085"/>
    </source>
</evidence>
<dbReference type="GO" id="GO:0005524">
    <property type="term" value="F:ATP binding"/>
    <property type="evidence" value="ECO:0007669"/>
    <property type="project" value="UniProtKB-KW"/>
</dbReference>
<evidence type="ECO:0000256" key="12">
    <source>
        <dbReference type="SAM" id="MobiDB-lite"/>
    </source>
</evidence>
<evidence type="ECO:0000256" key="10">
    <source>
        <dbReference type="PROSITE-ProRule" id="PRU00169"/>
    </source>
</evidence>
<dbReference type="EMBL" id="BTFZ01000004">
    <property type="protein sequence ID" value="GMM35044.1"/>
    <property type="molecule type" value="Genomic_DNA"/>
</dbReference>
<name>A0AAV5QKA0_9ASCO</name>
<keyword evidence="7" id="KW-0418">Kinase</keyword>
<evidence type="ECO:0000256" key="8">
    <source>
        <dbReference type="ARBA" id="ARBA00022840"/>
    </source>
</evidence>
<dbReference type="SUPFAM" id="SSF52172">
    <property type="entry name" value="CheY-like"/>
    <property type="match status" value="2"/>
</dbReference>
<dbReference type="Gene3D" id="3.30.565.10">
    <property type="entry name" value="Histidine kinase-like ATPase, C-terminal domain"/>
    <property type="match status" value="1"/>
</dbReference>
<accession>A0AAV5QKA0</accession>
<comment type="caution">
    <text evidence="16">The sequence shown here is derived from an EMBL/GenBank/DDBJ whole genome shotgun (WGS) entry which is preliminary data.</text>
</comment>
<dbReference type="CDD" id="cd06225">
    <property type="entry name" value="HAMP"/>
    <property type="match status" value="3"/>
</dbReference>
<dbReference type="PANTHER" id="PTHR45339">
    <property type="entry name" value="HYBRID SIGNAL TRANSDUCTION HISTIDINE KINASE J"/>
    <property type="match status" value="1"/>
</dbReference>
<keyword evidence="11" id="KW-0175">Coiled coil</keyword>
<dbReference type="InterPro" id="IPR003594">
    <property type="entry name" value="HATPase_dom"/>
</dbReference>
<dbReference type="InterPro" id="IPR004358">
    <property type="entry name" value="Sig_transdc_His_kin-like_C"/>
</dbReference>
<dbReference type="SUPFAM" id="SSF47384">
    <property type="entry name" value="Homodimeric domain of signal transducing histidine kinase"/>
    <property type="match status" value="1"/>
</dbReference>
<dbReference type="Pfam" id="PF18947">
    <property type="entry name" value="HAMP_2"/>
    <property type="match status" value="1"/>
</dbReference>
<feature type="coiled-coil region" evidence="11">
    <location>
        <begin position="33"/>
        <end position="67"/>
    </location>
</feature>
<dbReference type="CDD" id="cd00082">
    <property type="entry name" value="HisKA"/>
    <property type="match status" value="1"/>
</dbReference>
<dbReference type="GO" id="GO:0016020">
    <property type="term" value="C:membrane"/>
    <property type="evidence" value="ECO:0007669"/>
    <property type="project" value="InterPro"/>
</dbReference>
<gene>
    <name evidence="16" type="ORF">DASC09_023690</name>
</gene>
<dbReference type="InterPro" id="IPR036097">
    <property type="entry name" value="HisK_dim/P_sf"/>
</dbReference>
<keyword evidence="6" id="KW-0547">Nucleotide-binding</keyword>
<dbReference type="GO" id="GO:0097308">
    <property type="term" value="P:cellular response to farnesol"/>
    <property type="evidence" value="ECO:0007669"/>
    <property type="project" value="UniProtKB-ARBA"/>
</dbReference>
<evidence type="ECO:0000259" key="13">
    <source>
        <dbReference type="PROSITE" id="PS50109"/>
    </source>
</evidence>
<keyword evidence="5" id="KW-0677">Repeat</keyword>
<evidence type="ECO:0000256" key="4">
    <source>
        <dbReference type="ARBA" id="ARBA00022679"/>
    </source>
</evidence>
<dbReference type="FunFam" id="1.20.120.1530:FF:000001">
    <property type="entry name" value="Two-component osmosensing histidine kinase"/>
    <property type="match status" value="1"/>
</dbReference>
<dbReference type="PROSITE" id="PS50885">
    <property type="entry name" value="HAMP"/>
    <property type="match status" value="5"/>
</dbReference>
<sequence>MNFLPILQDPQKFTSFKDSGSSDFFRIDLLNYVNDLTRDIEQLRSDNRTLKRDISELKEELVIVNNDSVIKQKEISRLEKKNISMKKQIDLNTYKGYHYRYNSRSQSETPFSPSSTSSSSSPPPLIKHDVSLDQNEASLPQHILDNITDEIVSKSVDSIIEKDPVEDLDSVNDTNLLKIKVIQLNDELNRSRDANKAFRKALSEIGSVVISVAKGDLSKKVQIHDVESDLEILNVKTTINTMMKQLNTFAVEVTKVANEVASGVLGGQAKNDGTVGIWRSLTDNVNIMALNLTNQVREIADVTSAVAKGDLSRKINVHAQGEILQFQNTINTMVDQLRTFAIEVTKVARDTGVEGKLGGQARIKGVEGIWKELTDNVNAMATNLTDQVRNIANVTTAVANGDLSKKVTASCKGEILELKITINQMVDRLQNFALEVTTLATEVGTKGILGGQANVKDVEGAWKAVTTNVNIMAANLTNQVRSIAAVTTAVAHGDLSQKIAVQAEGEILELKNTINKMVDSLQVFASEVTRVAKDVGIDGKLGVQAQVSDVDGLWKEITTNVNTMAANLTTQVRAFAQITAAATDGDFTRFITVEASGEMDALKTKINQMVLNLRESIQRNTAAREAAELANRSKSEFLANMSHEIRTPMNGIIGMTQLTLDTQLTQYQREMLSIVHNLANSLLTIIDDILDISKIEANRMTVEQIDFSLRGTVFGALKTMAVKAIERQLDLVYHCDNTFADNLIGDSFRLRQVILNLVGNAIKFTTAGRVSLSVRKQDWVSDDGRFFLEFCVADTGIGIEEDKLGVIFDTFCQADGSTTRKFGGTGLGLSISKQLIDLMGGSIWVTSTYSHGSQFYFTIAVKPATVKLERQIESLLPFNAPNVLLICFDHDEDGIGNIKEAVEKLTFKTTLTKSIEEVKKSNPFRHDIILIDSIEAAEQLRLLSDVKYIPIVLLHPSLSVNMRVCLDLGISAYGSTPCSPSDLASILKPALESRSNPPNSDGTLSYNVLLAEDNIVNQKLAVRILKKNGHNVTVVENGLEAYEAVTTNDYDVILMDVQMPVASGFEATAKIREWEKKTFRQRLPIIALTAHAMLGDREKCLQAQMDEYLSKPLNANLLIQTINRCVHNMQQLRKLAKTGGNSKFARNLRNHILNQRMDASNPELKKSVMSEADDDRGEIPKVSELVTARKLGKTVFEQSLAQRPSALPLPDNTTSLNESYIESFNRAKEKLDKEKQRRLELKKSNEQARIMELKK</sequence>
<dbReference type="SUPFAM" id="SSF55874">
    <property type="entry name" value="ATPase domain of HSP90 chaperone/DNA topoisomerase II/histidine kinase"/>
    <property type="match status" value="1"/>
</dbReference>
<evidence type="ECO:0000313" key="16">
    <source>
        <dbReference type="EMBL" id="GMM35044.1"/>
    </source>
</evidence>
<evidence type="ECO:0000259" key="14">
    <source>
        <dbReference type="PROSITE" id="PS50110"/>
    </source>
</evidence>
<dbReference type="InterPro" id="IPR001789">
    <property type="entry name" value="Sig_transdc_resp-reg_receiver"/>
</dbReference>
<proteinExistence type="predicted"/>
<dbReference type="SUPFAM" id="SSF58104">
    <property type="entry name" value="Methyl-accepting chemotaxis protein (MCP) signaling domain"/>
    <property type="match status" value="1"/>
</dbReference>
<evidence type="ECO:0000313" key="17">
    <source>
        <dbReference type="Proteomes" id="UP001360560"/>
    </source>
</evidence>
<feature type="domain" description="HAMP" evidence="15">
    <location>
        <begin position="382"/>
        <end position="434"/>
    </location>
</feature>
<evidence type="ECO:0000256" key="11">
    <source>
        <dbReference type="SAM" id="Coils"/>
    </source>
</evidence>
<keyword evidence="4" id="KW-0808">Transferase</keyword>
<dbReference type="GO" id="GO:0000155">
    <property type="term" value="F:phosphorelay sensor kinase activity"/>
    <property type="evidence" value="ECO:0007669"/>
    <property type="project" value="InterPro"/>
</dbReference>
<dbReference type="InterPro" id="IPR036890">
    <property type="entry name" value="HATPase_C_sf"/>
</dbReference>
<keyword evidence="17" id="KW-1185">Reference proteome</keyword>
<dbReference type="Pfam" id="PF00672">
    <property type="entry name" value="HAMP"/>
    <property type="match status" value="3"/>
</dbReference>
<dbReference type="GeneID" id="90073023"/>
<comment type="catalytic activity">
    <reaction evidence="1">
        <text>ATP + protein L-histidine = ADP + protein N-phospho-L-histidine.</text>
        <dbReference type="EC" id="2.7.13.3"/>
    </reaction>
</comment>
<feature type="modified residue" description="4-aspartylphosphate" evidence="10">
    <location>
        <position position="1056"/>
    </location>
</feature>
<dbReference type="Pfam" id="PF00512">
    <property type="entry name" value="HisKA"/>
    <property type="match status" value="1"/>
</dbReference>
<evidence type="ECO:0000256" key="5">
    <source>
        <dbReference type="ARBA" id="ARBA00022737"/>
    </source>
</evidence>
<dbReference type="CDD" id="cd16922">
    <property type="entry name" value="HATPase_EvgS-ArcB-TorS-like"/>
    <property type="match status" value="1"/>
</dbReference>
<evidence type="ECO:0000256" key="7">
    <source>
        <dbReference type="ARBA" id="ARBA00022777"/>
    </source>
</evidence>
<dbReference type="Proteomes" id="UP001360560">
    <property type="component" value="Unassembled WGS sequence"/>
</dbReference>
<dbReference type="FunFam" id="1.20.120.1530:FF:000002">
    <property type="entry name" value="Two-component osmosensing histidine kinase"/>
    <property type="match status" value="1"/>
</dbReference>
<evidence type="ECO:0000256" key="6">
    <source>
        <dbReference type="ARBA" id="ARBA00022741"/>
    </source>
</evidence>
<feature type="region of interest" description="Disordered" evidence="12">
    <location>
        <begin position="1235"/>
        <end position="1255"/>
    </location>
</feature>
<evidence type="ECO:0000256" key="3">
    <source>
        <dbReference type="ARBA" id="ARBA00022553"/>
    </source>
</evidence>
<dbReference type="InterPro" id="IPR003661">
    <property type="entry name" value="HisK_dim/P_dom"/>
</dbReference>
<feature type="domain" description="Response regulatory" evidence="14">
    <location>
        <begin position="1007"/>
        <end position="1126"/>
    </location>
</feature>
<feature type="domain" description="HAMP" evidence="15">
    <location>
        <begin position="290"/>
        <end position="342"/>
    </location>
</feature>
<dbReference type="Gene3D" id="3.40.50.2300">
    <property type="match status" value="1"/>
</dbReference>
<dbReference type="EC" id="2.7.13.3" evidence="2"/>
<dbReference type="PROSITE" id="PS50110">
    <property type="entry name" value="RESPONSE_REGULATORY"/>
    <property type="match status" value="1"/>
</dbReference>
<dbReference type="Gene3D" id="1.10.287.130">
    <property type="match status" value="1"/>
</dbReference>
<dbReference type="PRINTS" id="PR00344">
    <property type="entry name" value="BCTRLSENSOR"/>
</dbReference>
<dbReference type="GO" id="GO:0071474">
    <property type="term" value="P:cellular hyperosmotic response"/>
    <property type="evidence" value="ECO:0007669"/>
    <property type="project" value="TreeGrafter"/>
</dbReference>
<keyword evidence="9" id="KW-0902">Two-component regulatory system</keyword>
<dbReference type="FunFam" id="3.30.565.10:FF:000010">
    <property type="entry name" value="Sensor histidine kinase RcsC"/>
    <property type="match status" value="1"/>
</dbReference>
<dbReference type="AlphaFoldDB" id="A0AAV5QKA0"/>
<protein>
    <recommendedName>
        <fullName evidence="2">histidine kinase</fullName>
        <ecNumber evidence="2">2.7.13.3</ecNumber>
    </recommendedName>
</protein>
<feature type="domain" description="HAMP" evidence="15">
    <location>
        <begin position="566"/>
        <end position="618"/>
    </location>
</feature>
<dbReference type="RefSeq" id="XP_064852044.1">
    <property type="nucleotide sequence ID" value="XM_064995972.1"/>
</dbReference>
<dbReference type="InterPro" id="IPR011006">
    <property type="entry name" value="CheY-like_superfamily"/>
</dbReference>
<dbReference type="Pfam" id="PF00072">
    <property type="entry name" value="Response_reg"/>
    <property type="match status" value="1"/>
</dbReference>
<dbReference type="CDD" id="cd17546">
    <property type="entry name" value="REC_hyHK_CKI1_RcsC-like"/>
    <property type="match status" value="1"/>
</dbReference>
<feature type="region of interest" description="Disordered" evidence="12">
    <location>
        <begin position="104"/>
        <end position="128"/>
    </location>
</feature>
<keyword evidence="3 10" id="KW-0597">Phosphoprotein</keyword>
<feature type="domain" description="HAMP" evidence="15">
    <location>
        <begin position="196"/>
        <end position="251"/>
    </location>
</feature>
<dbReference type="PANTHER" id="PTHR45339:SF1">
    <property type="entry name" value="HYBRID SIGNAL TRANSDUCTION HISTIDINE KINASE J"/>
    <property type="match status" value="1"/>
</dbReference>
<feature type="domain" description="HAMP" evidence="15">
    <location>
        <begin position="474"/>
        <end position="526"/>
    </location>
</feature>
<dbReference type="SMART" id="SM00388">
    <property type="entry name" value="HisKA"/>
    <property type="match status" value="1"/>
</dbReference>
<feature type="compositionally biased region" description="Low complexity" evidence="12">
    <location>
        <begin position="104"/>
        <end position="120"/>
    </location>
</feature>
<evidence type="ECO:0000256" key="9">
    <source>
        <dbReference type="ARBA" id="ARBA00023012"/>
    </source>
</evidence>
<organism evidence="16 17">
    <name type="scientific">Saccharomycopsis crataegensis</name>
    <dbReference type="NCBI Taxonomy" id="43959"/>
    <lineage>
        <taxon>Eukaryota</taxon>
        <taxon>Fungi</taxon>
        <taxon>Dikarya</taxon>
        <taxon>Ascomycota</taxon>
        <taxon>Saccharomycotina</taxon>
        <taxon>Saccharomycetes</taxon>
        <taxon>Saccharomycopsidaceae</taxon>
        <taxon>Saccharomycopsis</taxon>
    </lineage>
</organism>
<evidence type="ECO:0000256" key="2">
    <source>
        <dbReference type="ARBA" id="ARBA00012438"/>
    </source>
</evidence>
<feature type="domain" description="Histidine kinase" evidence="13">
    <location>
        <begin position="640"/>
        <end position="863"/>
    </location>
</feature>
<keyword evidence="8" id="KW-0067">ATP-binding</keyword>
<dbReference type="PROSITE" id="PS50109">
    <property type="entry name" value="HIS_KIN"/>
    <property type="match status" value="1"/>
</dbReference>
<dbReference type="Pfam" id="PF02518">
    <property type="entry name" value="HATPase_c"/>
    <property type="match status" value="1"/>
</dbReference>
<dbReference type="SMART" id="SM00448">
    <property type="entry name" value="REC"/>
    <property type="match status" value="1"/>
</dbReference>
<evidence type="ECO:0000259" key="15">
    <source>
        <dbReference type="PROSITE" id="PS50885"/>
    </source>
</evidence>
<dbReference type="Gene3D" id="1.20.120.1530">
    <property type="match status" value="3"/>
</dbReference>
<dbReference type="GO" id="GO:1900445">
    <property type="term" value="P:positive regulation of filamentous growth of a population of unicellular organisms in response to biotic stimulus"/>
    <property type="evidence" value="ECO:0007669"/>
    <property type="project" value="UniProtKB-ARBA"/>
</dbReference>
<dbReference type="SMART" id="SM00304">
    <property type="entry name" value="HAMP"/>
    <property type="match status" value="5"/>
</dbReference>
<dbReference type="InterPro" id="IPR003660">
    <property type="entry name" value="HAMP_dom"/>
</dbReference>
<dbReference type="InterPro" id="IPR005467">
    <property type="entry name" value="His_kinase_dom"/>
</dbReference>
<reference evidence="16 17" key="1">
    <citation type="journal article" date="2023" name="Elife">
        <title>Identification of key yeast species and microbe-microbe interactions impacting larval growth of Drosophila in the wild.</title>
        <authorList>
            <person name="Mure A."/>
            <person name="Sugiura Y."/>
            <person name="Maeda R."/>
            <person name="Honda K."/>
            <person name="Sakurai N."/>
            <person name="Takahashi Y."/>
            <person name="Watada M."/>
            <person name="Katoh T."/>
            <person name="Gotoh A."/>
            <person name="Gotoh Y."/>
            <person name="Taniguchi I."/>
            <person name="Nakamura K."/>
            <person name="Hayashi T."/>
            <person name="Katayama T."/>
            <person name="Uemura T."/>
            <person name="Hattori Y."/>
        </authorList>
    </citation>
    <scope>NUCLEOTIDE SEQUENCE [LARGE SCALE GENOMIC DNA]</scope>
    <source>
        <strain evidence="16 17">SC-9</strain>
    </source>
</reference>
<dbReference type="FunFam" id="1.10.287.130:FF:000002">
    <property type="entry name" value="Two-component osmosensing histidine kinase"/>
    <property type="match status" value="1"/>
</dbReference>
<dbReference type="SMART" id="SM00387">
    <property type="entry name" value="HATPase_c"/>
    <property type="match status" value="1"/>
</dbReference>